<organism evidence="2 3">
    <name type="scientific">Stenotrophomonas nematodicola</name>
    <dbReference type="NCBI Taxonomy" id="2656746"/>
    <lineage>
        <taxon>Bacteria</taxon>
        <taxon>Pseudomonadati</taxon>
        <taxon>Pseudomonadota</taxon>
        <taxon>Gammaproteobacteria</taxon>
        <taxon>Lysobacterales</taxon>
        <taxon>Lysobacteraceae</taxon>
        <taxon>Stenotrophomonas</taxon>
    </lineage>
</organism>
<dbReference type="InterPro" id="IPR046748">
    <property type="entry name" value="HipA_2"/>
</dbReference>
<evidence type="ECO:0000313" key="2">
    <source>
        <dbReference type="EMBL" id="MFG6111156.1"/>
    </source>
</evidence>
<dbReference type="Proteomes" id="UP001605261">
    <property type="component" value="Unassembled WGS sequence"/>
</dbReference>
<keyword evidence="3" id="KW-1185">Reference proteome</keyword>
<dbReference type="Pfam" id="PF20613">
    <property type="entry name" value="HipA_2"/>
    <property type="match status" value="1"/>
</dbReference>
<keyword evidence="2" id="KW-0418">Kinase</keyword>
<dbReference type="EMBL" id="JBHGCJ010000017">
    <property type="protein sequence ID" value="MFG6111156.1"/>
    <property type="molecule type" value="Genomic_DNA"/>
</dbReference>
<evidence type="ECO:0000313" key="3">
    <source>
        <dbReference type="Proteomes" id="UP001605261"/>
    </source>
</evidence>
<accession>A0ABW7D3U8</accession>
<sequence>MNPIRNGAPLSIIEIAERSTDGRTFPFKCRCDDENLYYVKGKSANHRSLICEWMAGNLAASFGLNLPRCAIASAPASLIRLHPEGKDLGTGPVFASRAVENLNWISYASRGRVPLSIRRDILVFDWWVHNADRTLSETGGNPNLLFDASTDSLVVIDHNLAFDTEFDERLFLETHVFGDEWEPLCQDLVEMANYQTKLKQALDTSWGPAWKRLPQEWLFHDDEQTVLVEFDERACKELLERCTHQDFWRLA</sequence>
<keyword evidence="2" id="KW-0808">Transferase</keyword>
<reference evidence="2 3" key="1">
    <citation type="submission" date="2024-09" db="EMBL/GenBank/DDBJ databases">
        <authorList>
            <consortium name="All-Russian atlas of soil microorganisms"/>
            <consortium name="as a basis for the search for new antimicrobial producers and enzymes with unique properties"/>
            <person name="Sokolova E.A."/>
            <person name="Voronina E.N."/>
        </authorList>
    </citation>
    <scope>NUCLEOTIDE SEQUENCE [LARGE SCALE GENOMIC DNA]</scope>
    <source>
        <strain evidence="2 3">AF-22b-331.1</strain>
    </source>
</reference>
<evidence type="ECO:0000259" key="1">
    <source>
        <dbReference type="Pfam" id="PF20613"/>
    </source>
</evidence>
<comment type="caution">
    <text evidence="2">The sequence shown here is derived from an EMBL/GenBank/DDBJ whole genome shotgun (WGS) entry which is preliminary data.</text>
</comment>
<dbReference type="RefSeq" id="WP_394164525.1">
    <property type="nucleotide sequence ID" value="NZ_JBHGCJ010000017.1"/>
</dbReference>
<protein>
    <submittedName>
        <fullName evidence="2">HipA family kinase</fullName>
    </submittedName>
</protein>
<proteinExistence type="predicted"/>
<name>A0ABW7D3U8_9GAMM</name>
<dbReference type="GO" id="GO:0016301">
    <property type="term" value="F:kinase activity"/>
    <property type="evidence" value="ECO:0007669"/>
    <property type="project" value="UniProtKB-KW"/>
</dbReference>
<gene>
    <name evidence="2" type="ORF">ACEU0G_001045</name>
</gene>
<feature type="domain" description="HipA-like kinase" evidence="1">
    <location>
        <begin position="12"/>
        <end position="249"/>
    </location>
</feature>